<reference evidence="2 3" key="1">
    <citation type="submission" date="2021-06" db="EMBL/GenBank/DDBJ databases">
        <title>Halomicroarcula sp. a new haloarchaeum isolated from saline soil.</title>
        <authorList>
            <person name="Duran-Viseras A."/>
            <person name="Sanchez-Porro C."/>
            <person name="Ventosa A."/>
        </authorList>
    </citation>
    <scope>NUCLEOTIDE SEQUENCE [LARGE SCALE GENOMIC DNA]</scope>
    <source>
        <strain evidence="2 3">F27</strain>
    </source>
</reference>
<dbReference type="EMBL" id="RKLT01000001">
    <property type="protein sequence ID" value="MBX0293468.1"/>
    <property type="molecule type" value="Genomic_DNA"/>
</dbReference>
<gene>
    <name evidence="2" type="ORF">EGH23_01070</name>
</gene>
<evidence type="ECO:0000313" key="3">
    <source>
        <dbReference type="Proteomes" id="UP001430455"/>
    </source>
</evidence>
<organism evidence="2 3">
    <name type="scientific">Haloarcula nitratireducens</name>
    <dbReference type="NCBI Taxonomy" id="2487749"/>
    <lineage>
        <taxon>Archaea</taxon>
        <taxon>Methanobacteriati</taxon>
        <taxon>Methanobacteriota</taxon>
        <taxon>Stenosarchaea group</taxon>
        <taxon>Halobacteria</taxon>
        <taxon>Halobacteriales</taxon>
        <taxon>Haloarculaceae</taxon>
        <taxon>Haloarcula</taxon>
    </lineage>
</organism>
<proteinExistence type="predicted"/>
<evidence type="ECO:0000313" key="2">
    <source>
        <dbReference type="EMBL" id="MBX0293468.1"/>
    </source>
</evidence>
<sequence length="156" mass="16864">MNRTASATRTVAREALHVTVANATEHRAKQLAKKRFGEEVLPAGLPIAPWLGPVSWYATTNLWWVSVEGEYARFAVAANHGTPTTPGATTTYVRDGATVRLDVDDDDEREVLGRNERLRFRAETGVVVVVGPKPRGVGDKDGQAVETSAGWPNAGK</sequence>
<accession>A0AAW4P6R6</accession>
<protein>
    <submittedName>
        <fullName evidence="2">Uncharacterized protein</fullName>
    </submittedName>
</protein>
<dbReference type="InterPro" id="IPR055710">
    <property type="entry name" value="DUF7286"/>
</dbReference>
<comment type="caution">
    <text evidence="2">The sequence shown here is derived from an EMBL/GenBank/DDBJ whole genome shotgun (WGS) entry which is preliminary data.</text>
</comment>
<dbReference type="Pfam" id="PF23957">
    <property type="entry name" value="DUF7286"/>
    <property type="match status" value="1"/>
</dbReference>
<evidence type="ECO:0000256" key="1">
    <source>
        <dbReference type="SAM" id="MobiDB-lite"/>
    </source>
</evidence>
<dbReference type="Proteomes" id="UP001430455">
    <property type="component" value="Unassembled WGS sequence"/>
</dbReference>
<name>A0AAW4P6R6_9EURY</name>
<feature type="region of interest" description="Disordered" evidence="1">
    <location>
        <begin position="132"/>
        <end position="156"/>
    </location>
</feature>
<keyword evidence="3" id="KW-1185">Reference proteome</keyword>
<dbReference type="AlphaFoldDB" id="A0AAW4P6R6"/>